<dbReference type="STRING" id="1802338.A2541_00485"/>
<evidence type="ECO:0000313" key="5">
    <source>
        <dbReference type="EMBL" id="OHA46005.1"/>
    </source>
</evidence>
<evidence type="ECO:0000256" key="2">
    <source>
        <dbReference type="ARBA" id="ARBA00022448"/>
    </source>
</evidence>
<feature type="domain" description="Solute-binding protein family 5" evidence="4">
    <location>
        <begin position="137"/>
        <end position="510"/>
    </location>
</feature>
<proteinExistence type="inferred from homology"/>
<gene>
    <name evidence="5" type="ORF">A2541_00485</name>
</gene>
<evidence type="ECO:0000313" key="6">
    <source>
        <dbReference type="Proteomes" id="UP000176965"/>
    </source>
</evidence>
<dbReference type="GO" id="GO:1904680">
    <property type="term" value="F:peptide transmembrane transporter activity"/>
    <property type="evidence" value="ECO:0007669"/>
    <property type="project" value="TreeGrafter"/>
</dbReference>
<dbReference type="CDD" id="cd08513">
    <property type="entry name" value="PBP2_thermophilic_Hb8_like"/>
    <property type="match status" value="1"/>
</dbReference>
<reference evidence="5 6" key="1">
    <citation type="journal article" date="2016" name="Nat. Commun.">
        <title>Thousands of microbial genomes shed light on interconnected biogeochemical processes in an aquifer system.</title>
        <authorList>
            <person name="Anantharaman K."/>
            <person name="Brown C.T."/>
            <person name="Hug L.A."/>
            <person name="Sharon I."/>
            <person name="Castelle C.J."/>
            <person name="Probst A.J."/>
            <person name="Thomas B.C."/>
            <person name="Singh A."/>
            <person name="Wilkins M.J."/>
            <person name="Karaoz U."/>
            <person name="Brodie E.L."/>
            <person name="Williams K.H."/>
            <person name="Hubbard S.S."/>
            <person name="Banfield J.F."/>
        </authorList>
    </citation>
    <scope>NUCLEOTIDE SEQUENCE [LARGE SCALE GENOMIC DNA]</scope>
</reference>
<dbReference type="PANTHER" id="PTHR30290:SF9">
    <property type="entry name" value="OLIGOPEPTIDE-BINDING PROTEIN APPA"/>
    <property type="match status" value="1"/>
</dbReference>
<dbReference type="InterPro" id="IPR039424">
    <property type="entry name" value="SBP_5"/>
</dbReference>
<evidence type="ECO:0000259" key="4">
    <source>
        <dbReference type="Pfam" id="PF00496"/>
    </source>
</evidence>
<dbReference type="PANTHER" id="PTHR30290">
    <property type="entry name" value="PERIPLASMIC BINDING COMPONENT OF ABC TRANSPORTER"/>
    <property type="match status" value="1"/>
</dbReference>
<protein>
    <recommendedName>
        <fullName evidence="4">Solute-binding protein family 5 domain-containing protein</fullName>
    </recommendedName>
</protein>
<evidence type="ECO:0000256" key="3">
    <source>
        <dbReference type="ARBA" id="ARBA00022729"/>
    </source>
</evidence>
<comment type="similarity">
    <text evidence="1">Belongs to the bacterial solute-binding protein 5 family.</text>
</comment>
<dbReference type="InterPro" id="IPR000914">
    <property type="entry name" value="SBP_5_dom"/>
</dbReference>
<dbReference type="Proteomes" id="UP000176965">
    <property type="component" value="Unassembled WGS sequence"/>
</dbReference>
<dbReference type="InterPro" id="IPR030678">
    <property type="entry name" value="Peptide/Ni-bd"/>
</dbReference>
<dbReference type="Gene3D" id="3.10.105.10">
    <property type="entry name" value="Dipeptide-binding Protein, Domain 3"/>
    <property type="match status" value="1"/>
</dbReference>
<dbReference type="PIRSF" id="PIRSF002741">
    <property type="entry name" value="MppA"/>
    <property type="match status" value="1"/>
</dbReference>
<dbReference type="Gene3D" id="3.40.190.10">
    <property type="entry name" value="Periplasmic binding protein-like II"/>
    <property type="match status" value="1"/>
</dbReference>
<accession>A0A1G2PCE0</accession>
<dbReference type="SUPFAM" id="SSF53850">
    <property type="entry name" value="Periplasmic binding protein-like II"/>
    <property type="match status" value="1"/>
</dbReference>
<name>A0A1G2PCE0_9BACT</name>
<dbReference type="GO" id="GO:0043190">
    <property type="term" value="C:ATP-binding cassette (ABC) transporter complex"/>
    <property type="evidence" value="ECO:0007669"/>
    <property type="project" value="InterPro"/>
</dbReference>
<organism evidence="5 6">
    <name type="scientific">Candidatus Taylorbacteria bacterium RIFOXYD2_FULL_36_9</name>
    <dbReference type="NCBI Taxonomy" id="1802338"/>
    <lineage>
        <taxon>Bacteria</taxon>
        <taxon>Candidatus Tayloriibacteriota</taxon>
    </lineage>
</organism>
<keyword evidence="2" id="KW-0813">Transport</keyword>
<dbReference type="GO" id="GO:0042597">
    <property type="term" value="C:periplasmic space"/>
    <property type="evidence" value="ECO:0007669"/>
    <property type="project" value="UniProtKB-ARBA"/>
</dbReference>
<sequence length="612" mass="70086">MLFLLFYFYLQNNHNSYLKKDPPLSYIIDPFLFMLNIKNIYKTKLAYLQKLIQSFGLTEKVIFIILSFILVISSLALLQKVNLNFITERPAHGGILNEGLVGSTRFINPLLELSDSDRDLTYLIYSGLMRATAEGDLVPDLATSYNISADGLTYTFKINPDAYFHDGEKVTADDVKYTIEMAQDLSLRSPKRNNWIGVSVEKISEDEITFRLKQPYSPFLENTTLGILPKHIWANATADEFPFSSYNIEPIGSGPYKIYKIKRNSSGIPVYYELKAFKKYTLGEPFITTLNFNFYSNEKDLTDAYLAGQIDSTSVLSLQGLDDLKDKSAVMMKKISLPRIFGVFFNQNQAKVFLNKEVRTALELTANRDRIVAEALNGYGEKITGPLPNGVLSTTPKSTIIYDKDQVIKQAQTILTKAGWKFNETDKIWEKKISKKETQKLAFSISTSNTPDLKKVAEILKEDWTLLGAQVEIQTFDPSDLNQSVIGQRKYDVLLFGEIINRSLDLFAFWHSSQRNTGYNVAMYTNSKADKLLEEARQISDKEARLKKYALFEKEIQNDVPAIFLYAPEFVYILPTKVQGFKSGLINNRSERFEEIYKWYIETDKIWNFITK</sequence>
<dbReference type="GO" id="GO:0015833">
    <property type="term" value="P:peptide transport"/>
    <property type="evidence" value="ECO:0007669"/>
    <property type="project" value="TreeGrafter"/>
</dbReference>
<dbReference type="EMBL" id="MHSQ01000038">
    <property type="protein sequence ID" value="OHA46005.1"/>
    <property type="molecule type" value="Genomic_DNA"/>
</dbReference>
<keyword evidence="3" id="KW-0732">Signal</keyword>
<evidence type="ECO:0000256" key="1">
    <source>
        <dbReference type="ARBA" id="ARBA00005695"/>
    </source>
</evidence>
<dbReference type="AlphaFoldDB" id="A0A1G2PCE0"/>
<comment type="caution">
    <text evidence="5">The sequence shown here is derived from an EMBL/GenBank/DDBJ whole genome shotgun (WGS) entry which is preliminary data.</text>
</comment>
<dbReference type="Pfam" id="PF00496">
    <property type="entry name" value="SBP_bac_5"/>
    <property type="match status" value="1"/>
</dbReference>
<dbReference type="Gene3D" id="3.90.76.10">
    <property type="entry name" value="Dipeptide-binding Protein, Domain 1"/>
    <property type="match status" value="1"/>
</dbReference>